<dbReference type="GO" id="GO:0022857">
    <property type="term" value="F:transmembrane transporter activity"/>
    <property type="evidence" value="ECO:0007669"/>
    <property type="project" value="InterPro"/>
</dbReference>
<dbReference type="EMBL" id="FXAY01000001">
    <property type="protein sequence ID" value="SMG15212.1"/>
    <property type="molecule type" value="Genomic_DNA"/>
</dbReference>
<dbReference type="PANTHER" id="PTHR42770:SF11">
    <property type="entry name" value="INNER MEMBRANE TRANSPORT PROTEIN YBAT"/>
    <property type="match status" value="1"/>
</dbReference>
<dbReference type="PANTHER" id="PTHR42770">
    <property type="entry name" value="AMINO ACID TRANSPORTER-RELATED"/>
    <property type="match status" value="1"/>
</dbReference>
<dbReference type="AlphaFoldDB" id="A0A1X7IKN7"/>
<evidence type="ECO:0000256" key="5">
    <source>
        <dbReference type="ARBA" id="ARBA00023136"/>
    </source>
</evidence>
<dbReference type="InterPro" id="IPR050367">
    <property type="entry name" value="APC_superfamily"/>
</dbReference>
<feature type="transmembrane region" description="Helical" evidence="6">
    <location>
        <begin position="152"/>
        <end position="170"/>
    </location>
</feature>
<accession>A0A1X7IKN7</accession>
<feature type="transmembrane region" description="Helical" evidence="6">
    <location>
        <begin position="385"/>
        <end position="411"/>
    </location>
</feature>
<gene>
    <name evidence="7" type="ORF">SAMN06296010_0600</name>
</gene>
<feature type="transmembrane region" description="Helical" evidence="6">
    <location>
        <begin position="423"/>
        <end position="444"/>
    </location>
</feature>
<evidence type="ECO:0000256" key="1">
    <source>
        <dbReference type="ARBA" id="ARBA00004651"/>
    </source>
</evidence>
<evidence type="ECO:0000313" key="8">
    <source>
        <dbReference type="Proteomes" id="UP000193244"/>
    </source>
</evidence>
<feature type="transmembrane region" description="Helical" evidence="6">
    <location>
        <begin position="262"/>
        <end position="287"/>
    </location>
</feature>
<keyword evidence="4 6" id="KW-1133">Transmembrane helix</keyword>
<feature type="transmembrane region" description="Helical" evidence="6">
    <location>
        <begin position="177"/>
        <end position="203"/>
    </location>
</feature>
<dbReference type="InterPro" id="IPR002293">
    <property type="entry name" value="AA/rel_permease1"/>
</dbReference>
<feature type="transmembrane region" description="Helical" evidence="6">
    <location>
        <begin position="358"/>
        <end position="379"/>
    </location>
</feature>
<dbReference type="GO" id="GO:0005886">
    <property type="term" value="C:plasma membrane"/>
    <property type="evidence" value="ECO:0007669"/>
    <property type="project" value="UniProtKB-SubCell"/>
</dbReference>
<dbReference type="STRING" id="150121.SAMN06296010_0600"/>
<dbReference type="PIRSF" id="PIRSF006060">
    <property type="entry name" value="AA_transporter"/>
    <property type="match status" value="1"/>
</dbReference>
<evidence type="ECO:0000313" key="7">
    <source>
        <dbReference type="EMBL" id="SMG15212.1"/>
    </source>
</evidence>
<keyword evidence="2" id="KW-1003">Cell membrane</keyword>
<feature type="transmembrane region" description="Helical" evidence="6">
    <location>
        <begin position="69"/>
        <end position="88"/>
    </location>
</feature>
<organism evidence="7 8">
    <name type="scientific">Agreia pratensis</name>
    <dbReference type="NCBI Taxonomy" id="150121"/>
    <lineage>
        <taxon>Bacteria</taxon>
        <taxon>Bacillati</taxon>
        <taxon>Actinomycetota</taxon>
        <taxon>Actinomycetes</taxon>
        <taxon>Micrococcales</taxon>
        <taxon>Microbacteriaceae</taxon>
        <taxon>Agreia</taxon>
    </lineage>
</organism>
<sequence>MSGAGLAHKGATDIMTINEKAHDSTEAQQPELKRVMGPKLLLLFIVGDILGTGIYALTGQVAAEVGGAAWIPFLIAFGVALLTACSYLELVGKYPQAAGAALYVHKAFGIHFVTFIVCFTVMCSGLTSASAASGAFASNFATGFGLDSTNPGILLVVALLFMVLIMAVNLRGVAESVGLNVVLTLVELSGLLLVILIGCFAIFGGDADFSRVVAFDTPEDKSIFLAISTATSLAFFAMVGFEDSVNMVEEVKNPSRIFPRALLSGLTITAIVYVTVAIIAVAVVPVGELAGNDTPLVTVVQTAAPDFPISALIPFISLFAVGNSALINMMMASRLLYGMSKRGVLPSFLSKVHTKRQTPFAAILFTTGIALALTAYVSIDPKNPLVILLGGTTSLLLLAVFALVNVSVLVLRREKVDHEHFTTPTVLPVLGVIVCVYLVLPWSSGRPVEQYEIAGVLLGVGVVLWAIGRLAKSRSTASDATRRGR</sequence>
<feature type="transmembrane region" description="Helical" evidence="6">
    <location>
        <begin position="450"/>
        <end position="468"/>
    </location>
</feature>
<proteinExistence type="predicted"/>
<reference evidence="8" key="1">
    <citation type="submission" date="2017-04" db="EMBL/GenBank/DDBJ databases">
        <authorList>
            <person name="Varghese N."/>
            <person name="Submissions S."/>
        </authorList>
    </citation>
    <scope>NUCLEOTIDE SEQUENCE [LARGE SCALE GENOMIC DNA]</scope>
    <source>
        <strain evidence="8">VKM Ac-2510</strain>
    </source>
</reference>
<feature type="transmembrane region" description="Helical" evidence="6">
    <location>
        <begin position="307"/>
        <end position="337"/>
    </location>
</feature>
<keyword evidence="3 6" id="KW-0812">Transmembrane</keyword>
<evidence type="ECO:0000256" key="2">
    <source>
        <dbReference type="ARBA" id="ARBA00022475"/>
    </source>
</evidence>
<feature type="transmembrane region" description="Helical" evidence="6">
    <location>
        <begin position="223"/>
        <end position="241"/>
    </location>
</feature>
<evidence type="ECO:0000256" key="6">
    <source>
        <dbReference type="SAM" id="Phobius"/>
    </source>
</evidence>
<keyword evidence="5 6" id="KW-0472">Membrane</keyword>
<evidence type="ECO:0000256" key="4">
    <source>
        <dbReference type="ARBA" id="ARBA00022989"/>
    </source>
</evidence>
<comment type="subcellular location">
    <subcellularLocation>
        <location evidence="1">Cell membrane</location>
        <topology evidence="1">Multi-pass membrane protein</topology>
    </subcellularLocation>
</comment>
<evidence type="ECO:0000256" key="3">
    <source>
        <dbReference type="ARBA" id="ARBA00022692"/>
    </source>
</evidence>
<feature type="transmembrane region" description="Helical" evidence="6">
    <location>
        <begin position="40"/>
        <end position="57"/>
    </location>
</feature>
<dbReference type="Pfam" id="PF13520">
    <property type="entry name" value="AA_permease_2"/>
    <property type="match status" value="1"/>
</dbReference>
<keyword evidence="8" id="KW-1185">Reference proteome</keyword>
<protein>
    <submittedName>
        <fullName evidence="7">Amino acid/polyamine/organocation transporter, APC superfamily</fullName>
    </submittedName>
</protein>
<dbReference type="Gene3D" id="1.20.1740.10">
    <property type="entry name" value="Amino acid/polyamine transporter I"/>
    <property type="match status" value="1"/>
</dbReference>
<name>A0A1X7IKN7_9MICO</name>
<feature type="transmembrane region" description="Helical" evidence="6">
    <location>
        <begin position="108"/>
        <end position="132"/>
    </location>
</feature>
<dbReference type="Proteomes" id="UP000193244">
    <property type="component" value="Unassembled WGS sequence"/>
</dbReference>